<reference evidence="9 10" key="1">
    <citation type="submission" date="2023-05" db="EMBL/GenBank/DDBJ databases">
        <title>A 100% complete, gapless, phased diploid assembly of the Scenedesmus obliquus UTEX 3031 genome.</title>
        <authorList>
            <person name="Biondi T.C."/>
            <person name="Hanschen E.R."/>
            <person name="Kwon T."/>
            <person name="Eng W."/>
            <person name="Kruse C.P.S."/>
            <person name="Koehler S.I."/>
            <person name="Kunde Y."/>
            <person name="Gleasner C.D."/>
            <person name="You Mak K.T."/>
            <person name="Polle J."/>
            <person name="Hovde B.T."/>
            <person name="Starkenburg S.R."/>
        </authorList>
    </citation>
    <scope>NUCLEOTIDE SEQUENCE [LARGE SCALE GENOMIC DNA]</scope>
    <source>
        <strain evidence="9 10">DOE0152z</strain>
    </source>
</reference>
<dbReference type="Pfam" id="PF00076">
    <property type="entry name" value="RRM_1"/>
    <property type="match status" value="1"/>
</dbReference>
<dbReference type="SMART" id="SM00386">
    <property type="entry name" value="HAT"/>
    <property type="match status" value="5"/>
</dbReference>
<name>A0ABY8TWD7_TETOB</name>
<dbReference type="InterPro" id="IPR035979">
    <property type="entry name" value="RBD_domain_sf"/>
</dbReference>
<keyword evidence="5" id="KW-0539">Nucleus</keyword>
<dbReference type="PANTHER" id="PTHR17204:SF25">
    <property type="entry name" value="RRM DOMAIN-CONTAINING PROTEIN"/>
    <property type="match status" value="1"/>
</dbReference>
<dbReference type="InterPro" id="IPR012677">
    <property type="entry name" value="Nucleotide-bd_a/b_plait_sf"/>
</dbReference>
<evidence type="ECO:0000256" key="1">
    <source>
        <dbReference type="ARBA" id="ARBA00004123"/>
    </source>
</evidence>
<dbReference type="InterPro" id="IPR003107">
    <property type="entry name" value="HAT"/>
</dbReference>
<feature type="region of interest" description="Disordered" evidence="7">
    <location>
        <begin position="835"/>
        <end position="858"/>
    </location>
</feature>
<accession>A0ABY8TWD7</accession>
<comment type="subcellular location">
    <subcellularLocation>
        <location evidence="1">Nucleus</location>
    </subcellularLocation>
</comment>
<proteinExistence type="predicted"/>
<feature type="compositionally biased region" description="Basic and acidic residues" evidence="7">
    <location>
        <begin position="762"/>
        <end position="772"/>
    </location>
</feature>
<evidence type="ECO:0000256" key="7">
    <source>
        <dbReference type="SAM" id="MobiDB-lite"/>
    </source>
</evidence>
<gene>
    <name evidence="9" type="ORF">OEZ85_007000</name>
</gene>
<keyword evidence="4" id="KW-0508">mRNA splicing</keyword>
<feature type="region of interest" description="Disordered" evidence="7">
    <location>
        <begin position="568"/>
        <end position="628"/>
    </location>
</feature>
<evidence type="ECO:0000256" key="2">
    <source>
        <dbReference type="ARBA" id="ARBA00022664"/>
    </source>
</evidence>
<dbReference type="PANTHER" id="PTHR17204">
    <property type="entry name" value="PRE-MRNA PROCESSING PROTEIN PRP39-RELATED"/>
    <property type="match status" value="1"/>
</dbReference>
<evidence type="ECO:0000256" key="5">
    <source>
        <dbReference type="ARBA" id="ARBA00023242"/>
    </source>
</evidence>
<dbReference type="Pfam" id="PF05843">
    <property type="entry name" value="Suf"/>
    <property type="match status" value="1"/>
</dbReference>
<evidence type="ECO:0000256" key="4">
    <source>
        <dbReference type="ARBA" id="ARBA00023187"/>
    </source>
</evidence>
<dbReference type="Gene3D" id="1.25.40.10">
    <property type="entry name" value="Tetratricopeptide repeat domain"/>
    <property type="match status" value="2"/>
</dbReference>
<dbReference type="PROSITE" id="PS50102">
    <property type="entry name" value="RRM"/>
    <property type="match status" value="1"/>
</dbReference>
<evidence type="ECO:0000259" key="8">
    <source>
        <dbReference type="PROSITE" id="PS50102"/>
    </source>
</evidence>
<feature type="compositionally biased region" description="Low complexity" evidence="7">
    <location>
        <begin position="589"/>
        <end position="598"/>
    </location>
</feature>
<dbReference type="InterPro" id="IPR011990">
    <property type="entry name" value="TPR-like_helical_dom_sf"/>
</dbReference>
<evidence type="ECO:0000313" key="9">
    <source>
        <dbReference type="EMBL" id="WIA13420.1"/>
    </source>
</evidence>
<feature type="compositionally biased region" description="Basic and acidic residues" evidence="7">
    <location>
        <begin position="1"/>
        <end position="10"/>
    </location>
</feature>
<protein>
    <recommendedName>
        <fullName evidence="8">RRM domain-containing protein</fullName>
    </recommendedName>
</protein>
<keyword evidence="2" id="KW-0507">mRNA processing</keyword>
<dbReference type="SUPFAM" id="SSF48452">
    <property type="entry name" value="TPR-like"/>
    <property type="match status" value="1"/>
</dbReference>
<keyword evidence="6" id="KW-0694">RNA-binding</keyword>
<dbReference type="EMBL" id="CP126211">
    <property type="protein sequence ID" value="WIA13420.1"/>
    <property type="molecule type" value="Genomic_DNA"/>
</dbReference>
<keyword evidence="3" id="KW-0677">Repeat</keyword>
<dbReference type="SUPFAM" id="SSF54928">
    <property type="entry name" value="RNA-binding domain, RBD"/>
    <property type="match status" value="1"/>
</dbReference>
<organism evidence="9 10">
    <name type="scientific">Tetradesmus obliquus</name>
    <name type="common">Green alga</name>
    <name type="synonym">Acutodesmus obliquus</name>
    <dbReference type="NCBI Taxonomy" id="3088"/>
    <lineage>
        <taxon>Eukaryota</taxon>
        <taxon>Viridiplantae</taxon>
        <taxon>Chlorophyta</taxon>
        <taxon>core chlorophytes</taxon>
        <taxon>Chlorophyceae</taxon>
        <taxon>CS clade</taxon>
        <taxon>Sphaeropleales</taxon>
        <taxon>Scenedesmaceae</taxon>
        <taxon>Tetradesmus</taxon>
    </lineage>
</organism>
<keyword evidence="10" id="KW-1185">Reference proteome</keyword>
<dbReference type="Proteomes" id="UP001244341">
    <property type="component" value="Chromosome 4b"/>
</dbReference>
<feature type="region of interest" description="Disordered" evidence="7">
    <location>
        <begin position="705"/>
        <end position="810"/>
    </location>
</feature>
<sequence length="1006" mass="108885">MDEEKQHDVDMGENGDDGEDDSSSSDEEVEMDPADEKLIMNLEKQLAANPSVYDTHVQLIQVLRKCKLRERLRQARQRMHDLFPFNESQWMDWINDEMAAISSQDDIDRIKALFQVAVQDYISVPLWESYLEFLKAVDPEVTAKTAAGAECFRQAAEAALTAAGMHLTEGHHIWQLYRAFEQELLDAAGGSEEKQLERLRALWHRQLQLPQASAAALLAEYEAWEASSGKAAVPDHIKSAVERSASAAQLRAAHEAAVGGDKAPDASLLAAYMAYIQLEKAQKDPARVQLLYERALAVFPVTSELWLQYTRWLEAELKVPALINKAYARAVRNCPWVGSLWAAALRAMERTGAPDEQHAALAEKALAAGMQGPEDYLSVLLARADCLRHQLPTAAPAASEAAAKLRAWFARARDTMAQYFGDSVDRSLRLPGYWGHVEGAVLGDLAAMRAVWEEAVKGPLGRYCETWLAWVAQERALRQLAPARSIFKRAYSRKFEEGGQVTLAYEWLKFEREEGSAEELWQASLKVDPLIEEARAAAAAAANQPAAATARAAAANAKKLSREEIKAMRRANDPNFKERKPGTKREAGDGAAAEAAAEAADEDDSAAAPNKRSKARQPEDADMTDPGLQAAAAAAAAAERPHYTDEHTVFVKGLGLDVQEEDLRRLFSELGVKSVRIGRDRVTGASRGFAYVDFDTDDAVQKASQKDGHVVNGRTLLIAKSQPPGAGGRGRGRGRGGDSSSSWGRGRGRGDDSSSRGRGRGRFGEGDHHYDGGRGGGGFRGGRGGGGFRGGLGFHGGRGDRDAPGNLPHMRHHLQMGEEAPGHKIPSLVPRALLAKQGGQQQQQQQGGDAAAAAQDMRPKTNEDFKKMLQNAQPDQGQVHVFDNVCLIPTAHDPPVKPDILQGELYAQVELLPAAAVLPRLEELLLEMPALAAKHHVPRAHLHVAILADALPVVQQEAHALAGGVLLGEWDDVADMLAGLQAGQGLAAAAAAVPVVGALMDAAELD</sequence>
<dbReference type="Gene3D" id="3.30.70.330">
    <property type="match status" value="1"/>
</dbReference>
<dbReference type="SMART" id="SM00360">
    <property type="entry name" value="RRM"/>
    <property type="match status" value="1"/>
</dbReference>
<evidence type="ECO:0000313" key="10">
    <source>
        <dbReference type="Proteomes" id="UP001244341"/>
    </source>
</evidence>
<dbReference type="InterPro" id="IPR008847">
    <property type="entry name" value="Suf"/>
</dbReference>
<feature type="compositionally biased region" description="Basic and acidic residues" evidence="7">
    <location>
        <begin position="568"/>
        <end position="588"/>
    </location>
</feature>
<feature type="compositionally biased region" description="Low complexity" evidence="7">
    <location>
        <begin position="837"/>
        <end position="856"/>
    </location>
</feature>
<dbReference type="InterPro" id="IPR000504">
    <property type="entry name" value="RRM_dom"/>
</dbReference>
<feature type="domain" description="RRM" evidence="8">
    <location>
        <begin position="647"/>
        <end position="723"/>
    </location>
</feature>
<feature type="compositionally biased region" description="Acidic residues" evidence="7">
    <location>
        <begin position="11"/>
        <end position="31"/>
    </location>
</feature>
<feature type="compositionally biased region" description="Gly residues" evidence="7">
    <location>
        <begin position="773"/>
        <end position="796"/>
    </location>
</feature>
<evidence type="ECO:0000256" key="6">
    <source>
        <dbReference type="PROSITE-ProRule" id="PRU00176"/>
    </source>
</evidence>
<evidence type="ECO:0000256" key="3">
    <source>
        <dbReference type="ARBA" id="ARBA00022737"/>
    </source>
</evidence>
<feature type="region of interest" description="Disordered" evidence="7">
    <location>
        <begin position="1"/>
        <end position="31"/>
    </location>
</feature>